<feature type="compositionally biased region" description="Basic and acidic residues" evidence="1">
    <location>
        <begin position="403"/>
        <end position="428"/>
    </location>
</feature>
<dbReference type="SMR" id="A0A4P7NPN6"/>
<evidence type="ECO:0000313" key="3">
    <source>
        <dbReference type="Proteomes" id="UP000294847"/>
    </source>
</evidence>
<dbReference type="InterPro" id="IPR036483">
    <property type="entry name" value="PWI_dom_sf"/>
</dbReference>
<feature type="compositionally biased region" description="Pro residues" evidence="1">
    <location>
        <begin position="70"/>
        <end position="80"/>
    </location>
</feature>
<sequence>MAYNPYGRPQYGAPPNYPPFPGAGAGPPGMAPPPGLGPPPGMSSAPGMAPPPGVQQLHQSNPIQANRPGGVPPSFQPPANLPNINFNAPVIRLGSTTSSLPNKPGGGPPTGPAGPTGSHHRRGETETPASERAERDGDRDRTRGGGGRQGFGHDRGLEQARQNLRESIHNLMQPTPEEKLRTLFVHKVPAGVGGEAGLQRILNAAGKLRRWDSAKSQLSENKDQVFGFAQYDDADSIVTAVALLKDLYVPKEKQEPGETKEGGEQKAEPEPVKSETEPSEENGEKKEDVDDGPYRGIEKVKLAVVVDEATMKYIEHYKEDRGDDFEAETKNRLAAAEGKLKEVLDDMFLPKEKNTKDGDGDVTMGETAQGDVEVINIPLAQEDELAEIPAEMREIVAAEIAAFRERSNQRDQERLRKEEEMEEAERIRSGRALRAQRGMESPPTDSRVPNAPSGPRGQNGTARGGASNSVNFVNGGAINGDGQYWRDDDTDASDEELHRREVSKQKSEDDKVYLEAERKWANRERARQAALDREQERDRADVENAARRKADQLERDRSLAEDEASGKHKSSHLYYRDRGAWARRRVHELAEERARDDADRRAEADEKRREEAQMERARGMADSFLEQQEREMDIRQPEEAAPAAAPQRFTISLGAAAQKAQTTRAPATRRTFADVEGLLDDEEQEGKTRKLVPIKFEPLSAGQTMTEEEVQKAVRALAQEIPTEKEGLWAWDVKWDYMEESIIQEKLRPFVEKKVVEYLGVQEEILVNVVVDHLRKHSKPQELVEELEGPLDEDGEDLIKKLWRMVIFFTESEKRGLPA</sequence>
<dbReference type="InterPro" id="IPR002483">
    <property type="entry name" value="PWI_dom"/>
</dbReference>
<dbReference type="PANTHER" id="PTHR18806">
    <property type="entry name" value="RBM25 PROTEIN"/>
    <property type="match status" value="1"/>
</dbReference>
<reference evidence="2 3" key="1">
    <citation type="journal article" date="2019" name="Mol. Biol. Evol.">
        <title>Blast fungal genomes show frequent chromosomal changes, gene gains and losses, and effector gene turnover.</title>
        <authorList>
            <person name="Gomez Luciano L.B."/>
            <person name="Jason Tsai I."/>
            <person name="Chuma I."/>
            <person name="Tosa Y."/>
            <person name="Chen Y.H."/>
            <person name="Li J.Y."/>
            <person name="Li M.Y."/>
            <person name="Jade Lu M.Y."/>
            <person name="Nakayashiki H."/>
            <person name="Li W.H."/>
        </authorList>
    </citation>
    <scope>NUCLEOTIDE SEQUENCE [LARGE SCALE GENOMIC DNA]</scope>
    <source>
        <strain evidence="2">MZ5-1-6</strain>
    </source>
</reference>
<feature type="region of interest" description="Disordered" evidence="1">
    <location>
        <begin position="1"/>
        <end position="156"/>
    </location>
</feature>
<dbReference type="Proteomes" id="UP000294847">
    <property type="component" value="Chromosome 6"/>
</dbReference>
<dbReference type="Pfam" id="PF01480">
    <property type="entry name" value="PWI"/>
    <property type="match status" value="1"/>
</dbReference>
<feature type="compositionally biased region" description="Basic and acidic residues" evidence="1">
    <location>
        <begin position="495"/>
        <end position="566"/>
    </location>
</feature>
<dbReference type="OMA" id="DGCVNKK"/>
<feature type="compositionally biased region" description="Polar residues" evidence="1">
    <location>
        <begin position="456"/>
        <end position="472"/>
    </location>
</feature>
<evidence type="ECO:0000313" key="2">
    <source>
        <dbReference type="EMBL" id="QBZ64277.1"/>
    </source>
</evidence>
<protein>
    <submittedName>
        <fullName evidence="2">Uncharacterized protein</fullName>
    </submittedName>
</protein>
<dbReference type="PROSITE" id="PS51025">
    <property type="entry name" value="PWI"/>
    <property type="match status" value="1"/>
</dbReference>
<feature type="compositionally biased region" description="Pro residues" evidence="1">
    <location>
        <begin position="29"/>
        <end position="41"/>
    </location>
</feature>
<accession>A0A4P7NPN6</accession>
<dbReference type="GO" id="GO:0003729">
    <property type="term" value="F:mRNA binding"/>
    <property type="evidence" value="ECO:0007669"/>
    <property type="project" value="TreeGrafter"/>
</dbReference>
<dbReference type="EMBL" id="CP034209">
    <property type="protein sequence ID" value="QBZ64277.1"/>
    <property type="molecule type" value="Genomic_DNA"/>
</dbReference>
<dbReference type="AlphaFoldDB" id="A0A4P7NPN6"/>
<dbReference type="PANTHER" id="PTHR18806:SF4">
    <property type="entry name" value="RNA-BINDING PROTEIN 25"/>
    <property type="match status" value="1"/>
</dbReference>
<gene>
    <name evidence="2" type="ORF">PoMZ_05972</name>
</gene>
<feature type="compositionally biased region" description="Basic and acidic residues" evidence="1">
    <location>
        <begin position="589"/>
        <end position="619"/>
    </location>
</feature>
<feature type="region of interest" description="Disordered" evidence="1">
    <location>
        <begin position="252"/>
        <end position="293"/>
    </location>
</feature>
<dbReference type="InterPro" id="IPR052768">
    <property type="entry name" value="RBM25"/>
</dbReference>
<organism evidence="2 3">
    <name type="scientific">Pyricularia oryzae</name>
    <name type="common">Rice blast fungus</name>
    <name type="synonym">Magnaporthe oryzae</name>
    <dbReference type="NCBI Taxonomy" id="318829"/>
    <lineage>
        <taxon>Eukaryota</taxon>
        <taxon>Fungi</taxon>
        <taxon>Dikarya</taxon>
        <taxon>Ascomycota</taxon>
        <taxon>Pezizomycotina</taxon>
        <taxon>Sordariomycetes</taxon>
        <taxon>Sordariomycetidae</taxon>
        <taxon>Magnaporthales</taxon>
        <taxon>Pyriculariaceae</taxon>
        <taxon>Pyricularia</taxon>
    </lineage>
</organism>
<dbReference type="SMART" id="SM00311">
    <property type="entry name" value="PWI"/>
    <property type="match status" value="1"/>
</dbReference>
<proteinExistence type="predicted"/>
<feature type="region of interest" description="Disordered" evidence="1">
    <location>
        <begin position="403"/>
        <end position="574"/>
    </location>
</feature>
<dbReference type="Gene3D" id="1.20.1390.10">
    <property type="entry name" value="PWI domain"/>
    <property type="match status" value="1"/>
</dbReference>
<evidence type="ECO:0000256" key="1">
    <source>
        <dbReference type="SAM" id="MobiDB-lite"/>
    </source>
</evidence>
<feature type="compositionally biased region" description="Basic and acidic residues" evidence="1">
    <location>
        <begin position="123"/>
        <end position="143"/>
    </location>
</feature>
<name>A0A4P7NPN6_PYROR</name>
<feature type="region of interest" description="Disordered" evidence="1">
    <location>
        <begin position="589"/>
        <end position="622"/>
    </location>
</feature>
<dbReference type="GO" id="GO:0005681">
    <property type="term" value="C:spliceosomal complex"/>
    <property type="evidence" value="ECO:0007669"/>
    <property type="project" value="TreeGrafter"/>
</dbReference>
<dbReference type="SUPFAM" id="SSF101233">
    <property type="entry name" value="PWI domain"/>
    <property type="match status" value="1"/>
</dbReference>